<dbReference type="Proteomes" id="UP000265520">
    <property type="component" value="Unassembled WGS sequence"/>
</dbReference>
<feature type="non-terminal residue" evidence="1">
    <location>
        <position position="1"/>
    </location>
</feature>
<proteinExistence type="predicted"/>
<protein>
    <submittedName>
        <fullName evidence="1">Uncharacterized protein</fullName>
    </submittedName>
</protein>
<reference evidence="1 2" key="1">
    <citation type="journal article" date="2018" name="Front. Plant Sci.">
        <title>Red Clover (Trifolium pratense) and Zigzag Clover (T. medium) - A Picture of Genomic Similarities and Differences.</title>
        <authorList>
            <person name="Dluhosova J."/>
            <person name="Istvanek J."/>
            <person name="Nedelnik J."/>
            <person name="Repkova J."/>
        </authorList>
    </citation>
    <scope>NUCLEOTIDE SEQUENCE [LARGE SCALE GENOMIC DNA]</scope>
    <source>
        <strain evidence="2">cv. 10/8</strain>
        <tissue evidence="1">Leaf</tissue>
    </source>
</reference>
<name>A0A392TJD5_9FABA</name>
<organism evidence="1 2">
    <name type="scientific">Trifolium medium</name>
    <dbReference type="NCBI Taxonomy" id="97028"/>
    <lineage>
        <taxon>Eukaryota</taxon>
        <taxon>Viridiplantae</taxon>
        <taxon>Streptophyta</taxon>
        <taxon>Embryophyta</taxon>
        <taxon>Tracheophyta</taxon>
        <taxon>Spermatophyta</taxon>
        <taxon>Magnoliopsida</taxon>
        <taxon>eudicotyledons</taxon>
        <taxon>Gunneridae</taxon>
        <taxon>Pentapetalae</taxon>
        <taxon>rosids</taxon>
        <taxon>fabids</taxon>
        <taxon>Fabales</taxon>
        <taxon>Fabaceae</taxon>
        <taxon>Papilionoideae</taxon>
        <taxon>50 kb inversion clade</taxon>
        <taxon>NPAAA clade</taxon>
        <taxon>Hologalegina</taxon>
        <taxon>IRL clade</taxon>
        <taxon>Trifolieae</taxon>
        <taxon>Trifolium</taxon>
    </lineage>
</organism>
<sequence length="73" mass="7882">KSLLLCLGATTCGAPVLDWAKSWHKSAPARHSEPTILLGSVTRLLSHVLPLMQARAHQCVPTSPIFVGQLITR</sequence>
<accession>A0A392TJD5</accession>
<comment type="caution">
    <text evidence="1">The sequence shown here is derived from an EMBL/GenBank/DDBJ whole genome shotgun (WGS) entry which is preliminary data.</text>
</comment>
<dbReference type="EMBL" id="LXQA010593377">
    <property type="protein sequence ID" value="MCI61082.1"/>
    <property type="molecule type" value="Genomic_DNA"/>
</dbReference>
<evidence type="ECO:0000313" key="2">
    <source>
        <dbReference type="Proteomes" id="UP000265520"/>
    </source>
</evidence>
<dbReference type="AlphaFoldDB" id="A0A392TJD5"/>
<evidence type="ECO:0000313" key="1">
    <source>
        <dbReference type="EMBL" id="MCI61082.1"/>
    </source>
</evidence>
<keyword evidence="2" id="KW-1185">Reference proteome</keyword>